<dbReference type="CDD" id="cd05195">
    <property type="entry name" value="enoyl_red"/>
    <property type="match status" value="1"/>
</dbReference>
<dbReference type="SUPFAM" id="SSF52151">
    <property type="entry name" value="FabD/lysophospholipase-like"/>
    <property type="match status" value="1"/>
</dbReference>
<dbReference type="Gene3D" id="3.40.47.10">
    <property type="match status" value="1"/>
</dbReference>
<dbReference type="OrthoDB" id="329835at2759"/>
<dbReference type="Pfam" id="PF23114">
    <property type="entry name" value="NAD-bd_HRPKS_sdrA"/>
    <property type="match status" value="1"/>
</dbReference>
<dbReference type="InterPro" id="IPR016035">
    <property type="entry name" value="Acyl_Trfase/lysoPLipase"/>
</dbReference>
<proteinExistence type="predicted"/>
<dbReference type="InterPro" id="IPR011032">
    <property type="entry name" value="GroES-like_sf"/>
</dbReference>
<keyword evidence="4" id="KW-0511">Multifunctional enzyme</keyword>
<dbReference type="PANTHER" id="PTHR43775:SF29">
    <property type="entry name" value="ASPERFURANONE POLYKETIDE SYNTHASE AFOG-RELATED"/>
    <property type="match status" value="1"/>
</dbReference>
<evidence type="ECO:0000259" key="8">
    <source>
        <dbReference type="PROSITE" id="PS52019"/>
    </source>
</evidence>
<sequence>MSSTSHSPHVPIAIVGLACRFPGDASSPSKFWDLLKNGKDAYSSTTDRYNTDAFYHPNAKDRQNVLPTKGGHFLKQDPYAFDPSFFNITAAEAIALDPKQRIALEVVYEALENAGKPLQKIAGTQTACYIGSSMSDYRDGIVRDFGHYPKYHILGISEEMISNRVSHFLDIHGPSATVHTACSSSLVATHLGCQSIKSGESEMAIVGGVGMILSPDANMHLHNLGFLNPEGHSRAFDENAGGYARGEGCGILVLKRLDRALEDGDSIRAVIRGSGVNSDGWTQGVTMPSSEAQAALIKYVYESNGLDYGSTQYVEAHGTGTKAGDPKEIGAIHRTIGQGTTKSRKLWIGSVKPNIGHLEAAAGVAGIIKGVLALENGLIPPNIYFSKANPAIPLQEWNMAVPTKLTPWPATQTVRRMSVSGFGMGGTNGHVILESFKPSQRHLTNGNSTANDKLVNGDGTALHSAHHPGKRLFVLSSQDQAGFKRVGKALAEHLESHGPAASTPDYLANLAYTLAIARSGLSWRASFLAENAAEVREKLTTDPGENASRMSTSQPRIGFVFTGQGAQWARMGLELLEHPVFKGSVAKSAEILKTLGCDWDPIAELAKDKDESRLGIPAISQPICSVLQIALVDELSSWGITPLKVVGHSSGEIAAAYATGALSHHDAIAVAYFRGKTSAGLKHLKGGMMAVGSSPEDAQNLIVEAKLSGGAVTVACVNSPSSVTLSGDVAALEELKIFLEKRGVFARRLKVDVAYHSTHMSSAVGEYSSSIADIEPAQSVEGQPVMVSSVTSSEVDSELLGPYYWIRNLVSPVLFADAVKELVVPSDGDGGNTVDLLVEIGPHSALGGPIEQILSHHGIKNVGYSSVLTRGENALDCSLKFAGDLFLQGVQFNVQEANGDLHCSLLTNLPPYQWNHSKTFRADSRIHRELIAQKFPTRSLIGAQLPTLAENQYEWRSFIRLSDEPWLRGHTAGSTVLFPGAGIVSMVLEAAQQLADSGKTVRAFRLRDVNLFAAMALPEDQATEVIIHLRPHLIATTGSTPASWWEFTVSSCVGTDQLRDNARGLVTIDYDDNRSLQMIAEDAMIVAAQIEDYHRIHHECPEVYSKERYYQQFVKVSWNYGELFQGVESCRPGYGKTVFDIRLVDIGETFSKDQLDRPFLINAASLDAIFQGSLGATYNNGTFEFDKPFMPTSIGELEISASIPADADYIMPGLCRAERYGFNELSADIAVFDKNLSTVFMTVKDFRTSELDMDSGKPDGDSIEVDRADITSEVTWNHALGLLRPDEIDQALSAFAAQDRFTELVRMILHNNPAATVVELISETGDRTNATMSSLSGSVVPQSRVRYAVAKADDGGNTRILSFGDDDTLVPTDKASMDLLIISHDVSDTDDLERLVNLASQQLVKPEATIVVAASNEAAASKLASMGFEIIPSIDGSKTLAYSTHRGLQSGIVTNGSPKHEISIFEPSTAGVDTQKLSSTLQDILQSQGYSVLINSWDDDFNALSIKDKTCISLLELEKPLLDNLSERDFKSIRTVVLSCERLLWITSGDNPALGMVDGFLRCMKSEMAGTKFQVLHLSSTGLQHGPSLATRILESDSTDSEYREVDGRLQVARIFKSFQQNESVRHHLEDSTRIETVGDNGEALRLTIGKPGLLDTLRFVPDERLLPPLEEHEVDIQVKATGLNFKDIMASMGLIPQQGLGLEASGTVIRVGTKATSFKPGDRVCTMQPLQLGCHATKIRVDYRGLAKIPDSMSFEEAASVPTVHSTAYYAFVRAAKLRKGQSVLIHAAAGGVGQAAIQLAKYLELIIYVTVGTDDKRRLITEQYGIPDEHIFNSRDASFVKGINRVTGGRGVDCILNSLSGELLRASWGCLASFGTFVEIGLRDIANNMRLDMRPFRKSTSFAFVNNLTLYDEDPEEFYKLFHQCFALIEKGILRPPTSVVSYPIGQVGEAFRTMQQGKHRGKLVLSFPDDANAPVLRKAKDSLKLDPESTYLFVGGLGGLGRSLAKEFLASGARNIAFLSRSGNTTPQAKAVVDELAAGGAQVRAYRGDISNSASFLAAMDQCAQDLPPIKGVIQMAMVLRDIVFEKMSYKEWKLPVGPKVQGTWNLHKYFGHERPLDFMVICSSTSGIFGYPSQAQYSAGNTYQDALAHYRRSQGLKAISVNLGIMRDVGVLAETGTSGNIKLWEEVLGIREPAFHALMKSLINQQYRGSQEHCPVQVCTGLGTADIMATHGLAQPDYFSDPRFGPLAVTTVAVSASTESQGSAVSLAARISKASSKEEATEIITGALVHKTADILQMPSSEVDPSRPLYRYGVDSLVALEVRNWITRELKANMALLEILAAVPIESFAEKITEKSKLVTAAGS</sequence>
<gene>
    <name evidence="9" type="ORF">K452DRAFT_316749</name>
</gene>
<keyword evidence="1" id="KW-0596">Phosphopantetheine</keyword>
<dbReference type="Pfam" id="PF02801">
    <property type="entry name" value="Ketoacyl-synt_C"/>
    <property type="match status" value="1"/>
</dbReference>
<accession>A0A6A6BL19</accession>
<keyword evidence="3" id="KW-0808">Transferase</keyword>
<protein>
    <submittedName>
        <fullName evidence="9">Uncharacterized protein</fullName>
    </submittedName>
</protein>
<dbReference type="InterPro" id="IPR014030">
    <property type="entry name" value="Ketoacyl_synth_N"/>
</dbReference>
<reference evidence="9" key="1">
    <citation type="journal article" date="2020" name="Stud. Mycol.">
        <title>101 Dothideomycetes genomes: a test case for predicting lifestyles and emergence of pathogens.</title>
        <authorList>
            <person name="Haridas S."/>
            <person name="Albert R."/>
            <person name="Binder M."/>
            <person name="Bloem J."/>
            <person name="Labutti K."/>
            <person name="Salamov A."/>
            <person name="Andreopoulos B."/>
            <person name="Baker S."/>
            <person name="Barry K."/>
            <person name="Bills G."/>
            <person name="Bluhm B."/>
            <person name="Cannon C."/>
            <person name="Castanera R."/>
            <person name="Culley D."/>
            <person name="Daum C."/>
            <person name="Ezra D."/>
            <person name="Gonzalez J."/>
            <person name="Henrissat B."/>
            <person name="Kuo A."/>
            <person name="Liang C."/>
            <person name="Lipzen A."/>
            <person name="Lutzoni F."/>
            <person name="Magnuson J."/>
            <person name="Mondo S."/>
            <person name="Nolan M."/>
            <person name="Ohm R."/>
            <person name="Pangilinan J."/>
            <person name="Park H.-J."/>
            <person name="Ramirez L."/>
            <person name="Alfaro M."/>
            <person name="Sun H."/>
            <person name="Tritt A."/>
            <person name="Yoshinaga Y."/>
            <person name="Zwiers L.-H."/>
            <person name="Turgeon B."/>
            <person name="Goodwin S."/>
            <person name="Spatafora J."/>
            <person name="Crous P."/>
            <person name="Grigoriev I."/>
        </authorList>
    </citation>
    <scope>NUCLEOTIDE SEQUENCE</scope>
    <source>
        <strain evidence="9">CBS 121167</strain>
    </source>
</reference>
<evidence type="ECO:0000256" key="4">
    <source>
        <dbReference type="ARBA" id="ARBA00023268"/>
    </source>
</evidence>
<dbReference type="PROSITE" id="PS52004">
    <property type="entry name" value="KS3_2"/>
    <property type="match status" value="1"/>
</dbReference>
<dbReference type="RefSeq" id="XP_033399666.1">
    <property type="nucleotide sequence ID" value="XM_033543999.1"/>
</dbReference>
<dbReference type="InterPro" id="IPR014031">
    <property type="entry name" value="Ketoacyl_synth_C"/>
</dbReference>
<dbReference type="GeneID" id="54301496"/>
<evidence type="ECO:0000256" key="1">
    <source>
        <dbReference type="ARBA" id="ARBA00022450"/>
    </source>
</evidence>
<dbReference type="Pfam" id="PF13602">
    <property type="entry name" value="ADH_zinc_N_2"/>
    <property type="match status" value="1"/>
</dbReference>
<dbReference type="InterPro" id="IPR013154">
    <property type="entry name" value="ADH-like_N"/>
</dbReference>
<feature type="region of interest" description="N-terminal hotdog fold" evidence="5">
    <location>
        <begin position="938"/>
        <end position="1073"/>
    </location>
</feature>
<dbReference type="InterPro" id="IPR032821">
    <property type="entry name" value="PKS_assoc"/>
</dbReference>
<dbReference type="InterPro" id="IPR050091">
    <property type="entry name" value="PKS_NRPS_Biosynth_Enz"/>
</dbReference>
<name>A0A6A6BL19_9PEZI</name>
<dbReference type="Gene3D" id="3.10.129.110">
    <property type="entry name" value="Polyketide synthase dehydratase"/>
    <property type="match status" value="1"/>
</dbReference>
<dbReference type="InterPro" id="IPR049900">
    <property type="entry name" value="PKS_mFAS_DH"/>
</dbReference>
<evidence type="ECO:0000313" key="9">
    <source>
        <dbReference type="EMBL" id="KAF2143954.1"/>
    </source>
</evidence>
<feature type="active site" description="Proton acceptor; for dehydratase activity" evidence="5">
    <location>
        <position position="970"/>
    </location>
</feature>
<dbReference type="PROSITE" id="PS01162">
    <property type="entry name" value="QOR_ZETA_CRYSTAL"/>
    <property type="match status" value="1"/>
</dbReference>
<dbReference type="CDD" id="cd00833">
    <property type="entry name" value="PKS"/>
    <property type="match status" value="1"/>
</dbReference>
<dbReference type="Pfam" id="PF14765">
    <property type="entry name" value="PS-DH"/>
    <property type="match status" value="1"/>
</dbReference>
<dbReference type="PROSITE" id="PS52019">
    <property type="entry name" value="PKS_MFAS_DH"/>
    <property type="match status" value="1"/>
</dbReference>
<organism evidence="9 10">
    <name type="scientific">Aplosporella prunicola CBS 121167</name>
    <dbReference type="NCBI Taxonomy" id="1176127"/>
    <lineage>
        <taxon>Eukaryota</taxon>
        <taxon>Fungi</taxon>
        <taxon>Dikarya</taxon>
        <taxon>Ascomycota</taxon>
        <taxon>Pezizomycotina</taxon>
        <taxon>Dothideomycetes</taxon>
        <taxon>Dothideomycetes incertae sedis</taxon>
        <taxon>Botryosphaeriales</taxon>
        <taxon>Aplosporellaceae</taxon>
        <taxon>Aplosporella</taxon>
    </lineage>
</organism>
<dbReference type="SUPFAM" id="SSF53901">
    <property type="entry name" value="Thiolase-like"/>
    <property type="match status" value="1"/>
</dbReference>
<feature type="domain" description="Ketosynthase family 3 (KS3)" evidence="7">
    <location>
        <begin position="9"/>
        <end position="435"/>
    </location>
</feature>
<dbReference type="InterPro" id="IPR016039">
    <property type="entry name" value="Thiolase-like"/>
</dbReference>
<evidence type="ECO:0000256" key="2">
    <source>
        <dbReference type="ARBA" id="ARBA00022553"/>
    </source>
</evidence>
<evidence type="ECO:0000259" key="6">
    <source>
        <dbReference type="PROSITE" id="PS50075"/>
    </source>
</evidence>
<dbReference type="InterPro" id="IPR013968">
    <property type="entry name" value="PKS_KR"/>
</dbReference>
<dbReference type="Pfam" id="PF08240">
    <property type="entry name" value="ADH_N"/>
    <property type="match status" value="1"/>
</dbReference>
<dbReference type="InterPro" id="IPR042104">
    <property type="entry name" value="PKS_dehydratase_sf"/>
</dbReference>
<evidence type="ECO:0000256" key="3">
    <source>
        <dbReference type="ARBA" id="ARBA00022679"/>
    </source>
</evidence>
<dbReference type="InterPro" id="IPR049552">
    <property type="entry name" value="PKS_DH_N"/>
</dbReference>
<dbReference type="SUPFAM" id="SSF50129">
    <property type="entry name" value="GroES-like"/>
    <property type="match status" value="1"/>
</dbReference>
<dbReference type="GO" id="GO:1901336">
    <property type="term" value="P:lactone biosynthetic process"/>
    <property type="evidence" value="ECO:0007669"/>
    <property type="project" value="UniProtKB-ARBA"/>
</dbReference>
<dbReference type="SUPFAM" id="SSF55048">
    <property type="entry name" value="Probable ACP-binding domain of malonyl-CoA ACP transacylase"/>
    <property type="match status" value="1"/>
</dbReference>
<dbReference type="InterPro" id="IPR006162">
    <property type="entry name" value="Ppantetheine_attach_site"/>
</dbReference>
<dbReference type="SMART" id="SM00826">
    <property type="entry name" value="PKS_DH"/>
    <property type="match status" value="1"/>
</dbReference>
<dbReference type="Gene3D" id="3.90.180.10">
    <property type="entry name" value="Medium-chain alcohol dehydrogenases, catalytic domain"/>
    <property type="match status" value="1"/>
</dbReference>
<dbReference type="GO" id="GO:0004312">
    <property type="term" value="F:fatty acid synthase activity"/>
    <property type="evidence" value="ECO:0007669"/>
    <property type="project" value="TreeGrafter"/>
</dbReference>
<dbReference type="InterPro" id="IPR049551">
    <property type="entry name" value="PKS_DH_C"/>
</dbReference>
<dbReference type="PROSITE" id="PS50075">
    <property type="entry name" value="CARRIER"/>
    <property type="match status" value="1"/>
</dbReference>
<evidence type="ECO:0000259" key="7">
    <source>
        <dbReference type="PROSITE" id="PS52004"/>
    </source>
</evidence>
<evidence type="ECO:0000256" key="5">
    <source>
        <dbReference type="PROSITE-ProRule" id="PRU01363"/>
    </source>
</evidence>
<dbReference type="PROSITE" id="PS00012">
    <property type="entry name" value="PHOSPHOPANTETHEINE"/>
    <property type="match status" value="1"/>
</dbReference>
<dbReference type="Gene3D" id="3.40.50.720">
    <property type="entry name" value="NAD(P)-binding Rossmann-like Domain"/>
    <property type="match status" value="1"/>
</dbReference>
<keyword evidence="10" id="KW-1185">Reference proteome</keyword>
<feature type="region of interest" description="C-terminal hotdog fold" evidence="5">
    <location>
        <begin position="1101"/>
        <end position="1257"/>
    </location>
</feature>
<evidence type="ECO:0000313" key="10">
    <source>
        <dbReference type="Proteomes" id="UP000799438"/>
    </source>
</evidence>
<dbReference type="SUPFAM" id="SSF47336">
    <property type="entry name" value="ACP-like"/>
    <property type="match status" value="1"/>
</dbReference>
<dbReference type="InterPro" id="IPR036736">
    <property type="entry name" value="ACP-like_sf"/>
</dbReference>
<dbReference type="InterPro" id="IPR020841">
    <property type="entry name" value="PKS_Beta-ketoAc_synthase_dom"/>
</dbReference>
<dbReference type="Pfam" id="PF00109">
    <property type="entry name" value="ketoacyl-synt"/>
    <property type="match status" value="1"/>
</dbReference>
<dbReference type="SMART" id="SM00827">
    <property type="entry name" value="PKS_AT"/>
    <property type="match status" value="1"/>
</dbReference>
<dbReference type="InterPro" id="IPR016036">
    <property type="entry name" value="Malonyl_transacylase_ACP-bd"/>
</dbReference>
<dbReference type="InterPro" id="IPR020807">
    <property type="entry name" value="PKS_DH"/>
</dbReference>
<dbReference type="GO" id="GO:0006633">
    <property type="term" value="P:fatty acid biosynthetic process"/>
    <property type="evidence" value="ECO:0007669"/>
    <property type="project" value="TreeGrafter"/>
</dbReference>
<dbReference type="Pfam" id="PF21089">
    <property type="entry name" value="PKS_DH_N"/>
    <property type="match status" value="1"/>
</dbReference>
<dbReference type="SMART" id="SM00822">
    <property type="entry name" value="PKS_KR"/>
    <property type="match status" value="1"/>
</dbReference>
<dbReference type="PANTHER" id="PTHR43775">
    <property type="entry name" value="FATTY ACID SYNTHASE"/>
    <property type="match status" value="1"/>
</dbReference>
<dbReference type="SMART" id="SM00829">
    <property type="entry name" value="PKS_ER"/>
    <property type="match status" value="1"/>
</dbReference>
<dbReference type="SUPFAM" id="SSF51735">
    <property type="entry name" value="NAD(P)-binding Rossmann-fold domains"/>
    <property type="match status" value="2"/>
</dbReference>
<dbReference type="GO" id="GO:0031177">
    <property type="term" value="F:phosphopantetheine binding"/>
    <property type="evidence" value="ECO:0007669"/>
    <property type="project" value="InterPro"/>
</dbReference>
<feature type="domain" description="PKS/mFAS DH" evidence="8">
    <location>
        <begin position="938"/>
        <end position="1257"/>
    </location>
</feature>
<dbReference type="GO" id="GO:0016491">
    <property type="term" value="F:oxidoreductase activity"/>
    <property type="evidence" value="ECO:0007669"/>
    <property type="project" value="InterPro"/>
</dbReference>
<dbReference type="Pfam" id="PF23297">
    <property type="entry name" value="ACP_SdgA_C"/>
    <property type="match status" value="1"/>
</dbReference>
<dbReference type="SMART" id="SM00825">
    <property type="entry name" value="PKS_KS"/>
    <property type="match status" value="1"/>
</dbReference>
<dbReference type="SMART" id="SM00823">
    <property type="entry name" value="PKS_PP"/>
    <property type="match status" value="1"/>
</dbReference>
<dbReference type="InterPro" id="IPR020843">
    <property type="entry name" value="ER"/>
</dbReference>
<dbReference type="InterPro" id="IPR020806">
    <property type="entry name" value="PKS_PP-bd"/>
</dbReference>
<dbReference type="InterPro" id="IPR057326">
    <property type="entry name" value="KR_dom"/>
</dbReference>
<dbReference type="Pfam" id="PF08659">
    <property type="entry name" value="KR"/>
    <property type="match status" value="1"/>
</dbReference>
<dbReference type="Pfam" id="PF00698">
    <property type="entry name" value="Acyl_transf_1"/>
    <property type="match status" value="1"/>
</dbReference>
<dbReference type="GO" id="GO:0008270">
    <property type="term" value="F:zinc ion binding"/>
    <property type="evidence" value="ECO:0007669"/>
    <property type="project" value="InterPro"/>
</dbReference>
<dbReference type="Gene3D" id="3.40.366.10">
    <property type="entry name" value="Malonyl-Coenzyme A Acyl Carrier Protein, domain 2"/>
    <property type="match status" value="1"/>
</dbReference>
<dbReference type="GO" id="GO:0030639">
    <property type="term" value="P:polyketide biosynthetic process"/>
    <property type="evidence" value="ECO:0007669"/>
    <property type="project" value="UniProtKB-ARBA"/>
</dbReference>
<dbReference type="InterPro" id="IPR056501">
    <property type="entry name" value="NAD-bd_HRPKS_sdrA"/>
</dbReference>
<dbReference type="InterPro" id="IPR002364">
    <property type="entry name" value="Quin_OxRdtase/zeta-crystal_CS"/>
</dbReference>
<feature type="domain" description="Carrier" evidence="6">
    <location>
        <begin position="2283"/>
        <end position="2360"/>
    </location>
</feature>
<dbReference type="FunFam" id="3.40.50.720:FF:000209">
    <property type="entry name" value="Polyketide synthase Pks12"/>
    <property type="match status" value="1"/>
</dbReference>
<dbReference type="EMBL" id="ML995480">
    <property type="protein sequence ID" value="KAF2143954.1"/>
    <property type="molecule type" value="Genomic_DNA"/>
</dbReference>
<dbReference type="InterPro" id="IPR009081">
    <property type="entry name" value="PP-bd_ACP"/>
</dbReference>
<dbReference type="InterPro" id="IPR036291">
    <property type="entry name" value="NAD(P)-bd_dom_sf"/>
</dbReference>
<dbReference type="Pfam" id="PF16197">
    <property type="entry name" value="KAsynt_C_assoc"/>
    <property type="match status" value="1"/>
</dbReference>
<dbReference type="Gene3D" id="1.10.1200.10">
    <property type="entry name" value="ACP-like"/>
    <property type="match status" value="1"/>
</dbReference>
<keyword evidence="2" id="KW-0597">Phosphoprotein</keyword>
<dbReference type="InterPro" id="IPR014043">
    <property type="entry name" value="Acyl_transferase_dom"/>
</dbReference>
<feature type="active site" description="Proton donor; for dehydratase activity" evidence="5">
    <location>
        <position position="1167"/>
    </location>
</feature>
<dbReference type="Proteomes" id="UP000799438">
    <property type="component" value="Unassembled WGS sequence"/>
</dbReference>
<dbReference type="InterPro" id="IPR001227">
    <property type="entry name" value="Ac_transferase_dom_sf"/>
</dbReference>